<sequence length="740" mass="84921">MLLPCELRQLVSPKMSPAGELRWLCRIIDDSLNPYTEPQAFIPTSQKNEKEILIASSQVIRKIQLRIREFDSDSNKEELRGSEQHCSGHQCLLKILTKLVNLLTVKSEFVQHVAVNALVLISEFVFTTGNNWDDFIHFLCVSLEMAFTRMLSCLHENHKFDSPDVDFMLQHGLRSCDWSTVAGIVGVLRVICKHLKEDYDDELVKVYFDSVNSCLLKMPWNLLDECWSCDIASMKKGVTVNQPCLNNFSAMDLGSRFLGTFLQLLCTLVDRDNFVETGCDSANKHPLFVTIMNLVPRLVKWCLPKQEDSAETCISHYMKHKLLILMTRLGSLMCLDSSDYFSWLEILHSYFQELLLQPLTQFMSDEGDCLEGSPFLLTLSDGEAYGSSSSHLQRQAIFLLLDCSVNLISQRGSKENHSDFSTLSSCFTNNPDPEHDHLCIKKGLLELYKWVQEHLPSEVSINHENYSEICMNFMSSFLQLYLREDDLLFEVLLQLLSISSLQQQFGRKGVAYQDIHYDHQVLLDYLISKDTGISCAKYLLRCMHLICNSWKLFVEFPSSGELLNQSSCKRRKLLGDGLQFVADETPSSVDNNGSIELNIKNFKADFKHRNIEQFKKAAECLLSLNNSIGNLHQKSLFPYNPEVLLRRTTYLVVVALMDRKEREMAASSVLIILGHSTCFEFSREKGEKNGCWVSNAVMLWRLYPRPIPSWRGCSLHRQGRRIQVRKRSHILLEVQLSNHE</sequence>
<protein>
    <recommendedName>
        <fullName evidence="1">Protein Lines C-terminal domain-containing protein</fullName>
    </recommendedName>
</protein>
<dbReference type="InterPro" id="IPR024875">
    <property type="entry name" value="Protein_Lines"/>
</dbReference>
<evidence type="ECO:0000313" key="3">
    <source>
        <dbReference type="Proteomes" id="UP000236291"/>
    </source>
</evidence>
<dbReference type="InterPro" id="IPR029415">
    <property type="entry name" value="Lines_C"/>
</dbReference>
<name>A0A2K3NVH5_TRIPR</name>
<organism evidence="2 3">
    <name type="scientific">Trifolium pratense</name>
    <name type="common">Red clover</name>
    <dbReference type="NCBI Taxonomy" id="57577"/>
    <lineage>
        <taxon>Eukaryota</taxon>
        <taxon>Viridiplantae</taxon>
        <taxon>Streptophyta</taxon>
        <taxon>Embryophyta</taxon>
        <taxon>Tracheophyta</taxon>
        <taxon>Spermatophyta</taxon>
        <taxon>Magnoliopsida</taxon>
        <taxon>eudicotyledons</taxon>
        <taxon>Gunneridae</taxon>
        <taxon>Pentapetalae</taxon>
        <taxon>rosids</taxon>
        <taxon>fabids</taxon>
        <taxon>Fabales</taxon>
        <taxon>Fabaceae</taxon>
        <taxon>Papilionoideae</taxon>
        <taxon>50 kb inversion clade</taxon>
        <taxon>NPAAA clade</taxon>
        <taxon>Hologalegina</taxon>
        <taxon>IRL clade</taxon>
        <taxon>Trifolieae</taxon>
        <taxon>Trifolium</taxon>
    </lineage>
</organism>
<dbReference type="PANTHER" id="PTHR16057:SF1">
    <property type="entry name" value="PROTEIN LINES HOMOLOG 1"/>
    <property type="match status" value="1"/>
</dbReference>
<feature type="domain" description="Protein Lines C-terminal" evidence="1">
    <location>
        <begin position="618"/>
        <end position="647"/>
    </location>
</feature>
<accession>A0A2K3NVH5</accession>
<reference evidence="2 3" key="1">
    <citation type="journal article" date="2014" name="Am. J. Bot.">
        <title>Genome assembly and annotation for red clover (Trifolium pratense; Fabaceae).</title>
        <authorList>
            <person name="Istvanek J."/>
            <person name="Jaros M."/>
            <person name="Krenek A."/>
            <person name="Repkova J."/>
        </authorList>
    </citation>
    <scope>NUCLEOTIDE SEQUENCE [LARGE SCALE GENOMIC DNA]</scope>
    <source>
        <strain evidence="3">cv. Tatra</strain>
        <tissue evidence="2">Young leaves</tissue>
    </source>
</reference>
<comment type="caution">
    <text evidence="2">The sequence shown here is derived from an EMBL/GenBank/DDBJ whole genome shotgun (WGS) entry which is preliminary data.</text>
</comment>
<gene>
    <name evidence="2" type="ORF">L195_g003496</name>
</gene>
<evidence type="ECO:0000313" key="2">
    <source>
        <dbReference type="EMBL" id="PNY07013.1"/>
    </source>
</evidence>
<dbReference type="Proteomes" id="UP000236291">
    <property type="component" value="Unassembled WGS sequence"/>
</dbReference>
<dbReference type="STRING" id="57577.A0A2K3NVH5"/>
<proteinExistence type="predicted"/>
<dbReference type="Pfam" id="PF14695">
    <property type="entry name" value="LINES_C"/>
    <property type="match status" value="1"/>
</dbReference>
<dbReference type="PANTHER" id="PTHR16057">
    <property type="entry name" value="WINS1, 2 PROTEIN"/>
    <property type="match status" value="1"/>
</dbReference>
<evidence type="ECO:0000259" key="1">
    <source>
        <dbReference type="Pfam" id="PF14695"/>
    </source>
</evidence>
<dbReference type="EMBL" id="ASHM01001632">
    <property type="protein sequence ID" value="PNY07013.1"/>
    <property type="molecule type" value="Genomic_DNA"/>
</dbReference>
<dbReference type="AlphaFoldDB" id="A0A2K3NVH5"/>
<reference evidence="2 3" key="2">
    <citation type="journal article" date="2017" name="Front. Plant Sci.">
        <title>Gene Classification and Mining of Molecular Markers Useful in Red Clover (Trifolium pratense) Breeding.</title>
        <authorList>
            <person name="Istvanek J."/>
            <person name="Dluhosova J."/>
            <person name="Dluhos P."/>
            <person name="Patkova L."/>
            <person name="Nedelnik J."/>
            <person name="Repkova J."/>
        </authorList>
    </citation>
    <scope>NUCLEOTIDE SEQUENCE [LARGE SCALE GENOMIC DNA]</scope>
    <source>
        <strain evidence="3">cv. Tatra</strain>
        <tissue evidence="2">Young leaves</tissue>
    </source>
</reference>